<dbReference type="EMBL" id="LAZR01027198">
    <property type="protein sequence ID" value="KKL66447.1"/>
    <property type="molecule type" value="Genomic_DNA"/>
</dbReference>
<sequence>DFTETSIDSEFTAGGSGTGTFGYETDGSTKLTVRKDTKTGSIFTISEDGDVTTVSAYLKLGGGAKSPKVARAAIYTDNLGSPDALLDESIARTITGTLQWWDFTFSPSVHLDANTPYWLVIHTATKIDIYGTPIPSTTQRSYNDDSYADFADDPFGAATQDDLQLSIYASYDISSSPDSNDIIAEFEWSVSDTVQSMDYIQWDYRTNPSATVDFYIWNYNTPGYDLQTSGSPLALTTDYYDGPTNTVKVKFDCDSPSSAFSLYIDVLRIDYTFSLGGGASTDTLDFYALFDENTGVSSFDKINNFEGFLQGDTSWTSGIHNSSLLFDGDGLPPNSGVNETRYVMPSQNNFSTSDGTFNYYGNLESVDYNETEIVSEFIPGLSAGTLGYNSIGGTRRRINGNNKQGSKFTLSEAGTVTSISVWAKLRNGGNVRVGIYSDNNGAPDILQGSEEFIMADSLQWWTYTLTTPISLGPGNWWIVAGGDNRLSMYADSGSSNQRAYNSDTYGDGFLNPFGGPTYTNERLSIYATYEVSASDSYEILTEIEWKVDDSVASMEYLNWSYSTNASAIVDFYVWNYNAVRYDLQTGGSPLALTTDYYDGATNTVKVKFDCTSSNSFKLLIDQLRLEYNTTVGQQIDYEAYDLVQYGDIMDDNLG</sequence>
<protein>
    <submittedName>
        <fullName evidence="1">Uncharacterized protein</fullName>
    </submittedName>
</protein>
<feature type="non-terminal residue" evidence="1">
    <location>
        <position position="1"/>
    </location>
</feature>
<dbReference type="NCBIfam" id="NF041539">
    <property type="entry name" value="choice_anch_R"/>
    <property type="match status" value="1"/>
</dbReference>
<gene>
    <name evidence="1" type="ORF">LCGC14_2144890</name>
</gene>
<reference evidence="1" key="1">
    <citation type="journal article" date="2015" name="Nature">
        <title>Complex archaea that bridge the gap between prokaryotes and eukaryotes.</title>
        <authorList>
            <person name="Spang A."/>
            <person name="Saw J.H."/>
            <person name="Jorgensen S.L."/>
            <person name="Zaremba-Niedzwiedzka K."/>
            <person name="Martijn J."/>
            <person name="Lind A.E."/>
            <person name="van Eijk R."/>
            <person name="Schleper C."/>
            <person name="Guy L."/>
            <person name="Ettema T.J."/>
        </authorList>
    </citation>
    <scope>NUCLEOTIDE SEQUENCE</scope>
</reference>
<feature type="non-terminal residue" evidence="1">
    <location>
        <position position="654"/>
    </location>
</feature>
<organism evidence="1">
    <name type="scientific">marine sediment metagenome</name>
    <dbReference type="NCBI Taxonomy" id="412755"/>
    <lineage>
        <taxon>unclassified sequences</taxon>
        <taxon>metagenomes</taxon>
        <taxon>ecological metagenomes</taxon>
    </lineage>
</organism>
<dbReference type="AlphaFoldDB" id="A0A0F9GTM7"/>
<proteinExistence type="predicted"/>
<accession>A0A0F9GTM7</accession>
<name>A0A0F9GTM7_9ZZZZ</name>
<evidence type="ECO:0000313" key="1">
    <source>
        <dbReference type="EMBL" id="KKL66447.1"/>
    </source>
</evidence>
<comment type="caution">
    <text evidence="1">The sequence shown here is derived from an EMBL/GenBank/DDBJ whole genome shotgun (WGS) entry which is preliminary data.</text>
</comment>